<dbReference type="GO" id="GO:0046872">
    <property type="term" value="F:metal ion binding"/>
    <property type="evidence" value="ECO:0007669"/>
    <property type="project" value="UniProtKB-KW"/>
</dbReference>
<dbReference type="InterPro" id="IPR039377">
    <property type="entry name" value="Mn_catalase_dom"/>
</dbReference>
<comment type="caution">
    <text evidence="4">The sequence shown here is derived from an EMBL/GenBank/DDBJ whole genome shotgun (WGS) entry which is preliminary data.</text>
</comment>
<dbReference type="CDD" id="cd01051">
    <property type="entry name" value="Mn_catalase"/>
    <property type="match status" value="1"/>
</dbReference>
<dbReference type="InterPro" id="IPR009078">
    <property type="entry name" value="Ferritin-like_SF"/>
</dbReference>
<evidence type="ECO:0000256" key="1">
    <source>
        <dbReference type="ARBA" id="ARBA00007644"/>
    </source>
</evidence>
<feature type="binding site" evidence="3">
    <location>
        <position position="61"/>
    </location>
    <ligand>
        <name>Ca(2+)</name>
        <dbReference type="ChEBI" id="CHEBI:29108"/>
    </ligand>
</feature>
<feature type="binding site" evidence="2">
    <location>
        <position position="35"/>
    </location>
    <ligand>
        <name>Mn(2+)</name>
        <dbReference type="ChEBI" id="CHEBI:29035"/>
        <label>1</label>
    </ligand>
</feature>
<name>A0A2T0R3A6_9ACTN</name>
<feature type="binding site" evidence="2">
    <location>
        <position position="69"/>
    </location>
    <ligand>
        <name>Mn(2+)</name>
        <dbReference type="ChEBI" id="CHEBI:29035"/>
        <label>1</label>
    </ligand>
</feature>
<feature type="binding site" evidence="2">
    <location>
        <position position="150"/>
    </location>
    <ligand>
        <name>Mn(2+)</name>
        <dbReference type="ChEBI" id="CHEBI:29035"/>
        <label>1</label>
    </ligand>
</feature>
<proteinExistence type="inferred from homology"/>
<feature type="binding site" evidence="2">
    <location>
        <position position="66"/>
    </location>
    <ligand>
        <name>Mn(2+)</name>
        <dbReference type="ChEBI" id="CHEBI:29035"/>
        <label>2</label>
    </ligand>
</feature>
<organism evidence="4 5">
    <name type="scientific">Kineococcus rhizosphaerae</name>
    <dbReference type="NCBI Taxonomy" id="559628"/>
    <lineage>
        <taxon>Bacteria</taxon>
        <taxon>Bacillati</taxon>
        <taxon>Actinomycetota</taxon>
        <taxon>Actinomycetes</taxon>
        <taxon>Kineosporiales</taxon>
        <taxon>Kineosporiaceae</taxon>
        <taxon>Kineococcus</taxon>
    </lineage>
</organism>
<feature type="binding site" evidence="3">
    <location>
        <position position="226"/>
    </location>
    <ligand>
        <name>Ca(2+)</name>
        <dbReference type="ChEBI" id="CHEBI:29108"/>
    </ligand>
</feature>
<dbReference type="RefSeq" id="WP_106210944.1">
    <property type="nucleotide sequence ID" value="NZ_PVZF01000006.1"/>
</dbReference>
<accession>A0A2T0R3A6</accession>
<keyword evidence="3" id="KW-0106">Calcium</keyword>
<dbReference type="OrthoDB" id="8334870at2"/>
<comment type="cofactor">
    <cofactor evidence="3">
        <name>Ca(2+)</name>
        <dbReference type="ChEBI" id="CHEBI:29108"/>
    </cofactor>
    <text evidence="3">Binds 1 Ca(2+) ion per subunit.</text>
</comment>
<evidence type="ECO:0000256" key="2">
    <source>
        <dbReference type="PIRSR" id="PIRSR607760-1"/>
    </source>
</evidence>
<dbReference type="Gene3D" id="1.20.1260.10">
    <property type="match status" value="1"/>
</dbReference>
<protein>
    <submittedName>
        <fullName evidence="4">Mn-containing catalase</fullName>
    </submittedName>
</protein>
<dbReference type="AlphaFoldDB" id="A0A2T0R3A6"/>
<keyword evidence="2" id="KW-0479">Metal-binding</keyword>
<dbReference type="Proteomes" id="UP000238083">
    <property type="component" value="Unassembled WGS sequence"/>
</dbReference>
<keyword evidence="5" id="KW-1185">Reference proteome</keyword>
<dbReference type="Pfam" id="PF05067">
    <property type="entry name" value="Mn_catalase"/>
    <property type="match status" value="1"/>
</dbReference>
<gene>
    <name evidence="4" type="ORF">CLV37_10690</name>
</gene>
<dbReference type="SUPFAM" id="SSF47240">
    <property type="entry name" value="Ferritin-like"/>
    <property type="match status" value="1"/>
</dbReference>
<comment type="cofactor">
    <cofactor evidence="2">
        <name>Mn(2+)</name>
        <dbReference type="ChEBI" id="CHEBI:29035"/>
    </cofactor>
    <text evidence="2">Binds 2 manganese ions per subunit.</text>
</comment>
<sequence length="308" mass="33366">MYRHTRELQFTAKPEKPDALFAAKFQELVGGQFGEMTVMMQYLFQGWNCRVPGKYKDMIMDIGTEEISHVEMLTVMQARLLEGAPGETTAKAVAANPALAAVLGGQNPQHAIVSGGGARPTDSLGNPWNAGYIVASGNLLTDFRSNVAAEAQSRLMTSRIANMTDDRGVKDMLAFNLARDTYHQQQWLLGIQMLIEDGFIETQVEQSNGEWENKDAAHVFYTGTDGSRAGEGLWATANSLVDGEPLRAEELRPLTDDQGVLPAPDPLQFVTYDGNQGPGKPGNAVGGVAQQAENVVTKVKDAITGDKH</sequence>
<dbReference type="InterPro" id="IPR012347">
    <property type="entry name" value="Ferritin-like"/>
</dbReference>
<evidence type="ECO:0000313" key="5">
    <source>
        <dbReference type="Proteomes" id="UP000238083"/>
    </source>
</evidence>
<feature type="binding site" evidence="3">
    <location>
        <position position="57"/>
    </location>
    <ligand>
        <name>Ca(2+)</name>
        <dbReference type="ChEBI" id="CHEBI:29108"/>
    </ligand>
</feature>
<dbReference type="EMBL" id="PVZF01000006">
    <property type="protein sequence ID" value="PRY14532.1"/>
    <property type="molecule type" value="Genomic_DNA"/>
</dbReference>
<reference evidence="4 5" key="1">
    <citation type="submission" date="2018-03" db="EMBL/GenBank/DDBJ databases">
        <title>Genomic Encyclopedia of Archaeal and Bacterial Type Strains, Phase II (KMG-II): from individual species to whole genera.</title>
        <authorList>
            <person name="Goeker M."/>
        </authorList>
    </citation>
    <scope>NUCLEOTIDE SEQUENCE [LARGE SCALE GENOMIC DNA]</scope>
    <source>
        <strain evidence="4 5">DSM 19711</strain>
    </source>
</reference>
<evidence type="ECO:0000256" key="3">
    <source>
        <dbReference type="PIRSR" id="PIRSR607760-2"/>
    </source>
</evidence>
<evidence type="ECO:0000313" key="4">
    <source>
        <dbReference type="EMBL" id="PRY14532.1"/>
    </source>
</evidence>
<comment type="similarity">
    <text evidence="1">Belongs to the manganese catalase family.</text>
</comment>
<dbReference type="InterPro" id="IPR007760">
    <property type="entry name" value="Mn_catalase"/>
</dbReference>
<keyword evidence="2" id="KW-0464">Manganese</keyword>
<feature type="binding site" evidence="2">
    <location>
        <position position="183"/>
    </location>
    <ligand>
        <name>Mn(2+)</name>
        <dbReference type="ChEBI" id="CHEBI:29035"/>
        <label>1</label>
    </ligand>
</feature>